<dbReference type="EMBL" id="JBEVYD010000005">
    <property type="protein sequence ID" value="KAL3233032.1"/>
    <property type="molecule type" value="Genomic_DNA"/>
</dbReference>
<evidence type="ECO:0000256" key="8">
    <source>
        <dbReference type="SAM" id="MobiDB-lite"/>
    </source>
</evidence>
<organism evidence="9 10">
    <name type="scientific">Nakaseomyces bracarensis</name>
    <dbReference type="NCBI Taxonomy" id="273131"/>
    <lineage>
        <taxon>Eukaryota</taxon>
        <taxon>Fungi</taxon>
        <taxon>Dikarya</taxon>
        <taxon>Ascomycota</taxon>
        <taxon>Saccharomycotina</taxon>
        <taxon>Saccharomycetes</taxon>
        <taxon>Saccharomycetales</taxon>
        <taxon>Saccharomycetaceae</taxon>
        <taxon>Nakaseomyces</taxon>
    </lineage>
</organism>
<sequence>MPREFQVESFISGKELNNQSVSLVIPRITRDRIHNNIYYKCNLHTVSLRGDSMNHLTKIIIRDFGKIKDPYVKELNGSMLVGGPQFKCLLMKLIEIRPTMEQLQAMFELGCTIPNFEDKYIIALLLVYGRIQYYYLNIDSEIAKYWRNSLKKYITDYRKVKVINMHEDCWSQSQNIGVSIAHLDEIVDRLAIKEDIWGIPLGKCQWGDIYNEEIDDESSEDSDSEEESYSDTNSGS</sequence>
<proteinExistence type="inferred from homology"/>
<gene>
    <name evidence="9" type="ORF">RNJ44_04948</name>
</gene>
<feature type="compositionally biased region" description="Acidic residues" evidence="8">
    <location>
        <begin position="213"/>
        <end position="229"/>
    </location>
</feature>
<reference evidence="9 10" key="1">
    <citation type="submission" date="2024-05" db="EMBL/GenBank/DDBJ databases">
        <title>Long read based assembly of the Candida bracarensis genome reveals expanded adhesin content.</title>
        <authorList>
            <person name="Marcet-Houben M."/>
            <person name="Ksiezopolska E."/>
            <person name="Gabaldon T."/>
        </authorList>
    </citation>
    <scope>NUCLEOTIDE SEQUENCE [LARGE SCALE GENOMIC DNA]</scope>
    <source>
        <strain evidence="9 10">CBM6</strain>
    </source>
</reference>
<evidence type="ECO:0000256" key="5">
    <source>
        <dbReference type="ARBA" id="ARBA00023187"/>
    </source>
</evidence>
<comment type="function">
    <text evidence="7">Required for pre-mRNA splicing.</text>
</comment>
<feature type="region of interest" description="Disordered" evidence="8">
    <location>
        <begin position="213"/>
        <end position="236"/>
    </location>
</feature>
<comment type="caution">
    <text evidence="9">The sequence shown here is derived from an EMBL/GenBank/DDBJ whole genome shotgun (WGS) entry which is preliminary data.</text>
</comment>
<evidence type="ECO:0000256" key="7">
    <source>
        <dbReference type="RuleBase" id="RU367025"/>
    </source>
</evidence>
<keyword evidence="5 7" id="KW-0508">mRNA splicing</keyword>
<keyword evidence="3 7" id="KW-0507">mRNA processing</keyword>
<keyword evidence="10" id="KW-1185">Reference proteome</keyword>
<protein>
    <recommendedName>
        <fullName evidence="7">Pre-mRNA-splicing factor 38</fullName>
    </recommendedName>
</protein>
<evidence type="ECO:0000256" key="3">
    <source>
        <dbReference type="ARBA" id="ARBA00022664"/>
    </source>
</evidence>
<evidence type="ECO:0000313" key="10">
    <source>
        <dbReference type="Proteomes" id="UP001623330"/>
    </source>
</evidence>
<accession>A0ABR4NWD6</accession>
<dbReference type="Pfam" id="PF03371">
    <property type="entry name" value="PRP38"/>
    <property type="match status" value="1"/>
</dbReference>
<keyword evidence="4 7" id="KW-0747">Spliceosome</keyword>
<evidence type="ECO:0000256" key="6">
    <source>
        <dbReference type="ARBA" id="ARBA00023242"/>
    </source>
</evidence>
<keyword evidence="6 7" id="KW-0539">Nucleus</keyword>
<evidence type="ECO:0000256" key="4">
    <source>
        <dbReference type="ARBA" id="ARBA00022728"/>
    </source>
</evidence>
<evidence type="ECO:0000256" key="1">
    <source>
        <dbReference type="ARBA" id="ARBA00004123"/>
    </source>
</evidence>
<evidence type="ECO:0000313" key="9">
    <source>
        <dbReference type="EMBL" id="KAL3233032.1"/>
    </source>
</evidence>
<comment type="subcellular location">
    <subcellularLocation>
        <location evidence="1 7">Nucleus</location>
    </subcellularLocation>
</comment>
<dbReference type="Proteomes" id="UP001623330">
    <property type="component" value="Unassembled WGS sequence"/>
</dbReference>
<dbReference type="InterPro" id="IPR005037">
    <property type="entry name" value="PRP38"/>
</dbReference>
<comment type="similarity">
    <text evidence="2 7">Belongs to the PRP38 family.</text>
</comment>
<evidence type="ECO:0000256" key="2">
    <source>
        <dbReference type="ARBA" id="ARBA00006164"/>
    </source>
</evidence>
<name>A0ABR4NWD6_9SACH</name>